<proteinExistence type="predicted"/>
<evidence type="ECO:0000256" key="1">
    <source>
        <dbReference type="SAM" id="Phobius"/>
    </source>
</evidence>
<dbReference type="Proteomes" id="UP000294927">
    <property type="component" value="Unassembled WGS sequence"/>
</dbReference>
<keyword evidence="1" id="KW-0812">Transmembrane</keyword>
<name>A0A4R7V978_9PSEU</name>
<dbReference type="AlphaFoldDB" id="A0A4R7V978"/>
<sequence length="222" mass="23620">MLSGMRGPRVALSLLAAAVLMLVVVVARGQSAVPSRMADPHIEPGLPFLPRGAGNSPTKGPRVADVDPGLAFKIVLAVIAVMLLLAVALSVLAALRGRALARNSGIGAVIEPVEGTVDTVMRLRLREAVQQARDVLARPGGEPRDAVIRAWVTLENATEHRRAPHQTATEFTVSLLASETADERALADLRALYHRARFGRDSGEQDAADARDALDRILATIR</sequence>
<feature type="transmembrane region" description="Helical" evidence="1">
    <location>
        <begin position="70"/>
        <end position="95"/>
    </location>
</feature>
<keyword evidence="1" id="KW-0472">Membrane</keyword>
<feature type="domain" description="Protein-glutamine gamma-glutamyltransferase-like C-terminal" evidence="2">
    <location>
        <begin position="149"/>
        <end position="215"/>
    </location>
</feature>
<organism evidence="3 4">
    <name type="scientific">Actinophytocola oryzae</name>
    <dbReference type="NCBI Taxonomy" id="502181"/>
    <lineage>
        <taxon>Bacteria</taxon>
        <taxon>Bacillati</taxon>
        <taxon>Actinomycetota</taxon>
        <taxon>Actinomycetes</taxon>
        <taxon>Pseudonocardiales</taxon>
        <taxon>Pseudonocardiaceae</taxon>
    </lineage>
</organism>
<dbReference type="InterPro" id="IPR025403">
    <property type="entry name" value="TgpA-like_C"/>
</dbReference>
<gene>
    <name evidence="3" type="ORF">CLV71_112139</name>
</gene>
<dbReference type="Pfam" id="PF13559">
    <property type="entry name" value="DUF4129"/>
    <property type="match status" value="1"/>
</dbReference>
<accession>A0A4R7V978</accession>
<comment type="caution">
    <text evidence="3">The sequence shown here is derived from an EMBL/GenBank/DDBJ whole genome shotgun (WGS) entry which is preliminary data.</text>
</comment>
<keyword evidence="4" id="KW-1185">Reference proteome</keyword>
<dbReference type="EMBL" id="SOCP01000012">
    <property type="protein sequence ID" value="TDV45472.1"/>
    <property type="molecule type" value="Genomic_DNA"/>
</dbReference>
<protein>
    <submittedName>
        <fullName evidence="3">Uncharacterized protein DUF4129</fullName>
    </submittedName>
</protein>
<keyword evidence="1" id="KW-1133">Transmembrane helix</keyword>
<evidence type="ECO:0000259" key="2">
    <source>
        <dbReference type="Pfam" id="PF13559"/>
    </source>
</evidence>
<dbReference type="OrthoDB" id="5198230at2"/>
<reference evidence="3 4" key="1">
    <citation type="submission" date="2019-03" db="EMBL/GenBank/DDBJ databases">
        <title>Genomic Encyclopedia of Archaeal and Bacterial Type Strains, Phase II (KMG-II): from individual species to whole genera.</title>
        <authorList>
            <person name="Goeker M."/>
        </authorList>
    </citation>
    <scope>NUCLEOTIDE SEQUENCE [LARGE SCALE GENOMIC DNA]</scope>
    <source>
        <strain evidence="3 4">DSM 45499</strain>
    </source>
</reference>
<evidence type="ECO:0000313" key="3">
    <source>
        <dbReference type="EMBL" id="TDV45472.1"/>
    </source>
</evidence>
<evidence type="ECO:0000313" key="4">
    <source>
        <dbReference type="Proteomes" id="UP000294927"/>
    </source>
</evidence>